<dbReference type="InParanoid" id="A0A3M0CU48"/>
<accession>A0A3M0CU48</accession>
<dbReference type="AlphaFoldDB" id="A0A3M0CU48"/>
<feature type="signal peptide" evidence="1">
    <location>
        <begin position="1"/>
        <end position="22"/>
    </location>
</feature>
<dbReference type="Proteomes" id="UP000271227">
    <property type="component" value="Unassembled WGS sequence"/>
</dbReference>
<reference evidence="2 3" key="1">
    <citation type="submission" date="2018-10" db="EMBL/GenBank/DDBJ databases">
        <title>Genomic Encyclopedia of Archaeal and Bacterial Type Strains, Phase II (KMG-II): from individual species to whole genera.</title>
        <authorList>
            <person name="Goeker M."/>
        </authorList>
    </citation>
    <scope>NUCLEOTIDE SEQUENCE [LARGE SCALE GENOMIC DNA]</scope>
    <source>
        <strain evidence="2 3">DSM 25217</strain>
    </source>
</reference>
<keyword evidence="1" id="KW-0732">Signal</keyword>
<protein>
    <recommendedName>
        <fullName evidence="4">Bor protein</fullName>
    </recommendedName>
</protein>
<comment type="caution">
    <text evidence="2">The sequence shown here is derived from an EMBL/GenBank/DDBJ whole genome shotgun (WGS) entry which is preliminary data.</text>
</comment>
<name>A0A3M0CU48_9PROT</name>
<feature type="chain" id="PRO_5018225614" description="Bor protein" evidence="1">
    <location>
        <begin position="23"/>
        <end position="106"/>
    </location>
</feature>
<proteinExistence type="predicted"/>
<evidence type="ECO:0008006" key="4">
    <source>
        <dbReference type="Google" id="ProtNLM"/>
    </source>
</evidence>
<evidence type="ECO:0000313" key="2">
    <source>
        <dbReference type="EMBL" id="RMB11990.1"/>
    </source>
</evidence>
<gene>
    <name evidence="2" type="ORF">BXY39_0479</name>
</gene>
<dbReference type="PROSITE" id="PS51257">
    <property type="entry name" value="PROKAR_LIPOPROTEIN"/>
    <property type="match status" value="1"/>
</dbReference>
<dbReference type="EMBL" id="REFR01000009">
    <property type="protein sequence ID" value="RMB11990.1"/>
    <property type="molecule type" value="Genomic_DNA"/>
</dbReference>
<evidence type="ECO:0000313" key="3">
    <source>
        <dbReference type="Proteomes" id="UP000271227"/>
    </source>
</evidence>
<evidence type="ECO:0000256" key="1">
    <source>
        <dbReference type="SAM" id="SignalP"/>
    </source>
</evidence>
<keyword evidence="3" id="KW-1185">Reference proteome</keyword>
<sequence>MNVCFRWLTFASAMVVAGCANYVISVPEPGPGGHDFEMTAVVLGWGAVEDPQVAEACDRGFGMDRVRARTNLGYDLISVITLGFVRPLDLSYRCYTGESPVGSTRD</sequence>
<organism evidence="2 3">
    <name type="scientific">Eilatimonas milleporae</name>
    <dbReference type="NCBI Taxonomy" id="911205"/>
    <lineage>
        <taxon>Bacteria</taxon>
        <taxon>Pseudomonadati</taxon>
        <taxon>Pseudomonadota</taxon>
        <taxon>Alphaproteobacteria</taxon>
        <taxon>Kordiimonadales</taxon>
        <taxon>Kordiimonadaceae</taxon>
        <taxon>Eilatimonas</taxon>
    </lineage>
</organism>